<dbReference type="GeneID" id="8292283"/>
<feature type="compositionally biased region" description="Low complexity" evidence="7">
    <location>
        <begin position="527"/>
        <end position="537"/>
    </location>
</feature>
<dbReference type="OMA" id="TFWYYYK"/>
<dbReference type="Gene3D" id="1.25.10.10">
    <property type="entry name" value="Leucine-rich Repeat Variant"/>
    <property type="match status" value="1"/>
</dbReference>
<gene>
    <name evidence="9" type="ordered locus">KLTH0E14586g</name>
</gene>
<reference evidence="9 10" key="1">
    <citation type="journal article" date="2009" name="Genome Res.">
        <title>Comparative genomics of protoploid Saccharomycetaceae.</title>
        <authorList>
            <consortium name="The Genolevures Consortium"/>
            <person name="Souciet J.-L."/>
            <person name="Dujon B."/>
            <person name="Gaillardin C."/>
            <person name="Johnston M."/>
            <person name="Baret P.V."/>
            <person name="Cliften P."/>
            <person name="Sherman D.J."/>
            <person name="Weissenbach J."/>
            <person name="Westhof E."/>
            <person name="Wincker P."/>
            <person name="Jubin C."/>
            <person name="Poulain J."/>
            <person name="Barbe V."/>
            <person name="Segurens B."/>
            <person name="Artiguenave F."/>
            <person name="Anthouard V."/>
            <person name="Vacherie B."/>
            <person name="Val M.-E."/>
            <person name="Fulton R.S."/>
            <person name="Minx P."/>
            <person name="Wilson R."/>
            <person name="Durrens P."/>
            <person name="Jean G."/>
            <person name="Marck C."/>
            <person name="Martin T."/>
            <person name="Nikolski M."/>
            <person name="Rolland T."/>
            <person name="Seret M.-L."/>
            <person name="Casaregola S."/>
            <person name="Despons L."/>
            <person name="Fairhead C."/>
            <person name="Fischer G."/>
            <person name="Lafontaine I."/>
            <person name="Leh V."/>
            <person name="Lemaire M."/>
            <person name="de Montigny J."/>
            <person name="Neuveglise C."/>
            <person name="Thierry A."/>
            <person name="Blanc-Lenfle I."/>
            <person name="Bleykasten C."/>
            <person name="Diffels J."/>
            <person name="Fritsch E."/>
            <person name="Frangeul L."/>
            <person name="Goeffon A."/>
            <person name="Jauniaux N."/>
            <person name="Kachouri-Lafond R."/>
            <person name="Payen C."/>
            <person name="Potier S."/>
            <person name="Pribylova L."/>
            <person name="Ozanne C."/>
            <person name="Richard G.-F."/>
            <person name="Sacerdot C."/>
            <person name="Straub M.-L."/>
            <person name="Talla E."/>
        </authorList>
    </citation>
    <scope>NUCLEOTIDE SEQUENCE [LARGE SCALE GENOMIC DNA]</scope>
    <source>
        <strain evidence="10">ATCC 56472 / CBS 6340 / NRRL Y-8284</strain>
    </source>
</reference>
<evidence type="ECO:0000256" key="7">
    <source>
        <dbReference type="SAM" id="MobiDB-lite"/>
    </source>
</evidence>
<evidence type="ECO:0000256" key="6">
    <source>
        <dbReference type="ARBA" id="ARBA00022776"/>
    </source>
</evidence>
<dbReference type="GO" id="GO:0051301">
    <property type="term" value="P:cell division"/>
    <property type="evidence" value="ECO:0007669"/>
    <property type="project" value="UniProtKB-KW"/>
</dbReference>
<sequence length="1365" mass="153524">MANVRTFPLYDVLMAASTSDEQKLQQLSEFKGHVKKELVDERAVPAYFECLCHTLNIHLKNGRTGSRVFTLCHSTLCYLIKRVAMQSPAQFDAATTHSLLVPLLQTVNSEKKVWSGSMKALEAIYLAQPSVLEEALEKLQLRESDRVATLLVIDELVQLHQKNNRNPLEILNKFTALFLSILNQPKHSLSQGCELIRDILAKYYTMQSMQDFARRIRAPESRALFDVKPELPIEEVYVDSNPKPQQSIFSVGAELQSLFKDQAKSSPTQPKNYSSPEALRKDLENLVAPFASHKETEHNWRQRQEAIITMRGAVAGNAVDEYSEDLIALFKELQLSDCISKAVSSLRTSLSIHGCSLVKEMAGRLQEKIDPLAEGLFNSLRSVLSATKKLASQNAFFAACSLLAAMQFHNRIFQSCFMLSKDKNVSPRCFGAVFLRIFLIRFHSKLDNGLVYIDEWVHRSITDAQTKVRESMRTTFWYYYKAYPTNAKRLLDGLLPHFRRAVEASIPPNLDINYSMGNTKSSDSSRRSSMGPSRTPSYAGPTQSSHLQRLSALRSASDYQVPSNRAAQASFSARKTSGPAGLTSKPESVASQPFQGPINELSAQIDLTAEITQNNSNTLIKKYMQDSRSVQDKQKNAQSELKDVIHYLSSQNLSENKMGLQLLQNVILVGVPLQKQEISPLLRKIMLRDPQCLESLLRIPKFLDLLTVSQTIEAFAINRLPCTGLTERLTVEVLIEGVNALLADAYPSERENSFYYVKFRQTLFDYSFDLLTDICKYAKGLSNSSFGATVSKLFNLYGNDLDLQKYFDTLFHLFSHNRVVFSDLLGKSPVFLKTKIGRELEKRDPTLHFDFLAQHVPMSDIPLEDEKLYTELTMVQPSTVNQRSSSAESVLIHEIEGQNNQEMPNIETEPADENLEEVQGFTKFGGLSKLTEMTRVVSLYEKHNDQIEVSGKSALDTDGDHRMSSEGLENKSETPDVDLSDIFSEGRGKKVNSVKFHDNPSIIQQTGTSCCGVKKLESSNDLETISSNNSDLDTVGTIEAKSDHENSQSDPAGQEFEERAWSMHIAARNSPEKGAIGSAAVKTCSKKEDIPRRKIDFLALASKWPLLKFELEAIIADLGIPFRSESMASIINKIKSGSFTLKDLNLMIGFILVSVQQDTLENWFAQPNAFTELTEVQETLLESIHNSLKFPEALAVRCLLLCSCLVLMELESWEETGDQNQGMTDIAWASILSIVDRAEAFTSESFLLCEDLRNILLFRQHMERAQVKELIARLSLSENMSTVKKTFLLASSRIVLETHVDLIDIALLEEISKNAIPYVFDERTELRKESLELIGILWDLSSKQKQHVQTLDQIPEGLMKLIMSL</sequence>
<keyword evidence="4" id="KW-0132">Cell division</keyword>
<feature type="compositionally biased region" description="Polar residues" evidence="7">
    <location>
        <begin position="557"/>
        <end position="575"/>
    </location>
</feature>
<dbReference type="RefSeq" id="XP_002554113.1">
    <property type="nucleotide sequence ID" value="XM_002554067.1"/>
</dbReference>
<keyword evidence="10" id="KW-1185">Reference proteome</keyword>
<evidence type="ECO:0000256" key="1">
    <source>
        <dbReference type="ARBA" id="ARBA00004186"/>
    </source>
</evidence>
<dbReference type="Proteomes" id="UP000002036">
    <property type="component" value="Chromosome E"/>
</dbReference>
<dbReference type="InterPro" id="IPR011989">
    <property type="entry name" value="ARM-like"/>
</dbReference>
<evidence type="ECO:0000259" key="8">
    <source>
        <dbReference type="Pfam" id="PF12348"/>
    </source>
</evidence>
<dbReference type="InterPro" id="IPR024395">
    <property type="entry name" value="CLASP_N_dom"/>
</dbReference>
<evidence type="ECO:0000256" key="4">
    <source>
        <dbReference type="ARBA" id="ARBA00022618"/>
    </source>
</evidence>
<feature type="domain" description="CLASP N-terminal" evidence="8">
    <location>
        <begin position="279"/>
        <end position="503"/>
    </location>
</feature>
<dbReference type="GO" id="GO:0008017">
    <property type="term" value="F:microtubule binding"/>
    <property type="evidence" value="ECO:0007669"/>
    <property type="project" value="TreeGrafter"/>
</dbReference>
<dbReference type="FunCoup" id="C5DIR5">
    <property type="interactions" value="177"/>
</dbReference>
<comment type="similarity">
    <text evidence="2">Belongs to the CLASP family.</text>
</comment>
<dbReference type="PANTHER" id="PTHR21567:SF9">
    <property type="entry name" value="CLIP-ASSOCIATING PROTEIN"/>
    <property type="match status" value="1"/>
</dbReference>
<dbReference type="HOGENOM" id="CLU_256206_0_0_1"/>
<dbReference type="GO" id="GO:0005881">
    <property type="term" value="C:cytoplasmic microtubule"/>
    <property type="evidence" value="ECO:0007669"/>
    <property type="project" value="TreeGrafter"/>
</dbReference>
<evidence type="ECO:0000256" key="3">
    <source>
        <dbReference type="ARBA" id="ARBA00016012"/>
    </source>
</evidence>
<dbReference type="GO" id="GO:0005876">
    <property type="term" value="C:spindle microtubule"/>
    <property type="evidence" value="ECO:0007669"/>
    <property type="project" value="TreeGrafter"/>
</dbReference>
<dbReference type="OrthoDB" id="46159at2759"/>
<dbReference type="KEGG" id="lth:KLTH0E14586g"/>
<dbReference type="PANTHER" id="PTHR21567">
    <property type="entry name" value="CLASP"/>
    <property type="match status" value="1"/>
</dbReference>
<dbReference type="EMBL" id="CU928169">
    <property type="protein sequence ID" value="CAR23676.1"/>
    <property type="molecule type" value="Genomic_DNA"/>
</dbReference>
<feature type="compositionally biased region" description="Basic and acidic residues" evidence="7">
    <location>
        <begin position="958"/>
        <end position="974"/>
    </location>
</feature>
<dbReference type="GO" id="GO:0060172">
    <property type="term" value="P:astral microtubule depolymerization"/>
    <property type="evidence" value="ECO:0007669"/>
    <property type="project" value="TreeGrafter"/>
</dbReference>
<evidence type="ECO:0000313" key="10">
    <source>
        <dbReference type="Proteomes" id="UP000002036"/>
    </source>
</evidence>
<keyword evidence="6" id="KW-0131">Cell cycle</keyword>
<feature type="compositionally biased region" description="Polar residues" evidence="7">
    <location>
        <begin position="585"/>
        <end position="594"/>
    </location>
</feature>
<dbReference type="eggNOG" id="ENOG502QT5T">
    <property type="taxonomic scope" value="Eukaryota"/>
</dbReference>
<dbReference type="InterPro" id="IPR016024">
    <property type="entry name" value="ARM-type_fold"/>
</dbReference>
<dbReference type="GO" id="GO:0005815">
    <property type="term" value="C:microtubule organizing center"/>
    <property type="evidence" value="ECO:0007669"/>
    <property type="project" value="TreeGrafter"/>
</dbReference>
<organism evidence="9 10">
    <name type="scientific">Lachancea thermotolerans (strain ATCC 56472 / CBS 6340 / NRRL Y-8284)</name>
    <name type="common">Yeast</name>
    <name type="synonym">Kluyveromyces thermotolerans</name>
    <dbReference type="NCBI Taxonomy" id="559295"/>
    <lineage>
        <taxon>Eukaryota</taxon>
        <taxon>Fungi</taxon>
        <taxon>Dikarya</taxon>
        <taxon>Ascomycota</taxon>
        <taxon>Saccharomycotina</taxon>
        <taxon>Saccharomycetes</taxon>
        <taxon>Saccharomycetales</taxon>
        <taxon>Saccharomycetaceae</taxon>
        <taxon>Lachancea</taxon>
    </lineage>
</organism>
<dbReference type="InParanoid" id="C5DIR5"/>
<keyword evidence="6" id="KW-0498">Mitosis</keyword>
<keyword evidence="5" id="KW-0493">Microtubule</keyword>
<name>C5DIR5_LACTC</name>
<dbReference type="SUPFAM" id="SSF48371">
    <property type="entry name" value="ARM repeat"/>
    <property type="match status" value="1"/>
</dbReference>
<comment type="subcellular location">
    <subcellularLocation>
        <location evidence="1">Cytoplasm</location>
        <location evidence="1">Cytoskeleton</location>
        <location evidence="1">Spindle</location>
    </subcellularLocation>
</comment>
<evidence type="ECO:0000256" key="5">
    <source>
        <dbReference type="ARBA" id="ARBA00022701"/>
    </source>
</evidence>
<accession>C5DIR5</accession>
<feature type="region of interest" description="Disordered" evidence="7">
    <location>
        <begin position="513"/>
        <end position="594"/>
    </location>
</feature>
<evidence type="ECO:0000313" key="9">
    <source>
        <dbReference type="EMBL" id="CAR23676.1"/>
    </source>
</evidence>
<feature type="region of interest" description="Disordered" evidence="7">
    <location>
        <begin position="952"/>
        <end position="981"/>
    </location>
</feature>
<dbReference type="GO" id="GO:0090307">
    <property type="term" value="P:mitotic spindle assembly"/>
    <property type="evidence" value="ECO:0007669"/>
    <property type="project" value="TreeGrafter"/>
</dbReference>
<dbReference type="GO" id="GO:1990023">
    <property type="term" value="C:mitotic spindle midzone"/>
    <property type="evidence" value="ECO:0007669"/>
    <property type="project" value="TreeGrafter"/>
</dbReference>
<evidence type="ECO:0000256" key="2">
    <source>
        <dbReference type="ARBA" id="ARBA00009549"/>
    </source>
</evidence>
<protein>
    <recommendedName>
        <fullName evidence="3">Protein STU1</fullName>
    </recommendedName>
</protein>
<proteinExistence type="inferred from homology"/>
<dbReference type="Pfam" id="PF12348">
    <property type="entry name" value="CLASP_N"/>
    <property type="match status" value="1"/>
</dbReference>
<dbReference type="STRING" id="559295.C5DIR5"/>